<evidence type="ECO:0000313" key="2">
    <source>
        <dbReference type="EMBL" id="KAK7278331.1"/>
    </source>
</evidence>
<reference evidence="2 3" key="1">
    <citation type="submission" date="2024-01" db="EMBL/GenBank/DDBJ databases">
        <title>The genomes of 5 underutilized Papilionoideae crops provide insights into root nodulation and disease resistance.</title>
        <authorList>
            <person name="Yuan L."/>
        </authorList>
    </citation>
    <scope>NUCLEOTIDE SEQUENCE [LARGE SCALE GENOMIC DNA]</scope>
    <source>
        <strain evidence="2">LY-2023</strain>
        <tissue evidence="2">Leaf</tissue>
    </source>
</reference>
<name>A0AAN9FNQ2_CLITE</name>
<feature type="domain" description="COI1 F-box" evidence="1">
    <location>
        <begin position="5"/>
        <end position="29"/>
    </location>
</feature>
<dbReference type="AlphaFoldDB" id="A0AAN9FNQ2"/>
<accession>A0AAN9FNQ2</accession>
<organism evidence="2 3">
    <name type="scientific">Clitoria ternatea</name>
    <name type="common">Butterfly pea</name>
    <dbReference type="NCBI Taxonomy" id="43366"/>
    <lineage>
        <taxon>Eukaryota</taxon>
        <taxon>Viridiplantae</taxon>
        <taxon>Streptophyta</taxon>
        <taxon>Embryophyta</taxon>
        <taxon>Tracheophyta</taxon>
        <taxon>Spermatophyta</taxon>
        <taxon>Magnoliopsida</taxon>
        <taxon>eudicotyledons</taxon>
        <taxon>Gunneridae</taxon>
        <taxon>Pentapetalae</taxon>
        <taxon>rosids</taxon>
        <taxon>fabids</taxon>
        <taxon>Fabales</taxon>
        <taxon>Fabaceae</taxon>
        <taxon>Papilionoideae</taxon>
        <taxon>50 kb inversion clade</taxon>
        <taxon>NPAAA clade</taxon>
        <taxon>indigoferoid/millettioid clade</taxon>
        <taxon>Phaseoleae</taxon>
        <taxon>Clitoria</taxon>
    </lineage>
</organism>
<comment type="caution">
    <text evidence="2">The sequence shown here is derived from an EMBL/GenBank/DDBJ whole genome shotgun (WGS) entry which is preliminary data.</text>
</comment>
<dbReference type="Gene3D" id="2.160.10.10">
    <property type="entry name" value="Hexapeptide repeat proteins"/>
    <property type="match status" value="1"/>
</dbReference>
<dbReference type="Proteomes" id="UP001359559">
    <property type="component" value="Unassembled WGS sequence"/>
</dbReference>
<dbReference type="InterPro" id="IPR041567">
    <property type="entry name" value="COI1_F-box"/>
</dbReference>
<proteinExistence type="predicted"/>
<dbReference type="EMBL" id="JAYKXN010000006">
    <property type="protein sequence ID" value="KAK7278331.1"/>
    <property type="molecule type" value="Genomic_DNA"/>
</dbReference>
<sequence length="82" mass="8766">MKRTDVINVVLDCVIPYIDDPKDCDVVSLCYLAPFVDKDAFAAPSTSVIGDVQISHNVVLHGCIIDNEAFVGMGTTLLGVVV</sequence>
<dbReference type="Pfam" id="PF18511">
    <property type="entry name" value="F-box_5"/>
    <property type="match status" value="1"/>
</dbReference>
<evidence type="ECO:0000313" key="3">
    <source>
        <dbReference type="Proteomes" id="UP001359559"/>
    </source>
</evidence>
<keyword evidence="3" id="KW-1185">Reference proteome</keyword>
<dbReference type="InterPro" id="IPR011004">
    <property type="entry name" value="Trimer_LpxA-like_sf"/>
</dbReference>
<dbReference type="SUPFAM" id="SSF51161">
    <property type="entry name" value="Trimeric LpxA-like enzymes"/>
    <property type="match status" value="1"/>
</dbReference>
<gene>
    <name evidence="2" type="ORF">RJT34_23359</name>
</gene>
<evidence type="ECO:0000259" key="1">
    <source>
        <dbReference type="Pfam" id="PF18511"/>
    </source>
</evidence>
<dbReference type="Gene3D" id="1.20.1280.50">
    <property type="match status" value="1"/>
</dbReference>
<protein>
    <recommendedName>
        <fullName evidence="1">COI1 F-box domain-containing protein</fullName>
    </recommendedName>
</protein>